<dbReference type="GeneID" id="80398678"/>
<dbReference type="KEGG" id="vg:80398678"/>
<proteinExistence type="predicted"/>
<organism evidence="1 2">
    <name type="scientific">ssRNA phage SRR6960803_12</name>
    <dbReference type="NCBI Taxonomy" id="2786615"/>
    <lineage>
        <taxon>Viruses</taxon>
        <taxon>Riboviria</taxon>
        <taxon>Orthornavirae</taxon>
        <taxon>Lenarviricota</taxon>
        <taxon>Leviviricetes</taxon>
        <taxon>Norzivirales</taxon>
        <taxon>Fiersviridae</taxon>
        <taxon>Hahsevirus</taxon>
        <taxon>Hahsevirus caenadaptatum</taxon>
        <taxon>Nahsuvirus caenadaptatum</taxon>
    </lineage>
</organism>
<dbReference type="RefSeq" id="YP_010769608.1">
    <property type="nucleotide sequence ID" value="NC_074025.1"/>
</dbReference>
<reference evidence="1" key="1">
    <citation type="submission" date="2020-09" db="EMBL/GenBank/DDBJ databases">
        <title>Leviviricetes taxonomy.</title>
        <authorList>
            <person name="Stockdale S.R."/>
            <person name="Callanan J."/>
            <person name="Adriaenssens E.M."/>
            <person name="Kuhn J.H."/>
            <person name="Rumnieks J."/>
            <person name="Shkoporov A."/>
            <person name="Draper L.A."/>
            <person name="Ross P."/>
            <person name="Hill C."/>
        </authorList>
    </citation>
    <scope>NUCLEOTIDE SEQUENCE</scope>
</reference>
<dbReference type="Proteomes" id="UP000678673">
    <property type="component" value="Segment"/>
</dbReference>
<sequence>MLTWRLWPVGVTITIVSLPDNLLDRIEIDVYLFGRRHAFWTGMVKGLSMMVSVGFEDSQVIYDRNLPSLCQKGSGPSISRS</sequence>
<evidence type="ECO:0000313" key="2">
    <source>
        <dbReference type="Proteomes" id="UP000678673"/>
    </source>
</evidence>
<gene>
    <name evidence="1" type="primary">SRR6960803_12_1</name>
</gene>
<dbReference type="EMBL" id="BK013612">
    <property type="protein sequence ID" value="DAD50734.1"/>
    <property type="molecule type" value="Genomic_RNA"/>
</dbReference>
<evidence type="ECO:0000313" key="1">
    <source>
        <dbReference type="EMBL" id="DAD50734.1"/>
    </source>
</evidence>
<keyword evidence="2" id="KW-1185">Reference proteome</keyword>
<accession>A0A8S5KY81</accession>
<name>A0A8S5KY81_9VIRU</name>
<protein>
    <submittedName>
        <fullName evidence="1">Uncharacterized protein</fullName>
    </submittedName>
</protein>